<keyword evidence="1" id="KW-1133">Transmembrane helix</keyword>
<keyword evidence="1" id="KW-0472">Membrane</keyword>
<organism evidence="2 3">
    <name type="scientific">Falsiroseomonas oleicola</name>
    <dbReference type="NCBI Taxonomy" id="2801474"/>
    <lineage>
        <taxon>Bacteria</taxon>
        <taxon>Pseudomonadati</taxon>
        <taxon>Pseudomonadota</taxon>
        <taxon>Alphaproteobacteria</taxon>
        <taxon>Acetobacterales</taxon>
        <taxon>Roseomonadaceae</taxon>
        <taxon>Falsiroseomonas</taxon>
    </lineage>
</organism>
<sequence>MRQAIADALMAGAVALMLVAMWHLAWAKWAAFQAIRAGHGGAWLLWDFARFYDTSRAPPAAVPHVLAVRSRFRRLWPWALAAFALAIPAAILAGR</sequence>
<keyword evidence="3" id="KW-1185">Reference proteome</keyword>
<name>A0ABS6H5D6_9PROT</name>
<dbReference type="Proteomes" id="UP000689967">
    <property type="component" value="Unassembled WGS sequence"/>
</dbReference>
<proteinExistence type="predicted"/>
<evidence type="ECO:0000313" key="3">
    <source>
        <dbReference type="Proteomes" id="UP000689967"/>
    </source>
</evidence>
<evidence type="ECO:0008006" key="4">
    <source>
        <dbReference type="Google" id="ProtNLM"/>
    </source>
</evidence>
<reference evidence="2 3" key="1">
    <citation type="submission" date="2021-01" db="EMBL/GenBank/DDBJ databases">
        <title>Roseomonas sp. nov, a bacterium isolated from an oil production mixture in Yumen Oilfield.</title>
        <authorList>
            <person name="Wu D."/>
        </authorList>
    </citation>
    <scope>NUCLEOTIDE SEQUENCE [LARGE SCALE GENOMIC DNA]</scope>
    <source>
        <strain evidence="2 3">ROY-5-3</strain>
    </source>
</reference>
<accession>A0ABS6H5D6</accession>
<evidence type="ECO:0000256" key="1">
    <source>
        <dbReference type="SAM" id="Phobius"/>
    </source>
</evidence>
<dbReference type="EMBL" id="JAERQM010000001">
    <property type="protein sequence ID" value="MBU8542963.1"/>
    <property type="molecule type" value="Genomic_DNA"/>
</dbReference>
<gene>
    <name evidence="2" type="ORF">JJQ90_04565</name>
</gene>
<comment type="caution">
    <text evidence="2">The sequence shown here is derived from an EMBL/GenBank/DDBJ whole genome shotgun (WGS) entry which is preliminary data.</text>
</comment>
<keyword evidence="1" id="KW-0812">Transmembrane</keyword>
<protein>
    <recommendedName>
        <fullName evidence="4">Conjugal transfer protein TraG</fullName>
    </recommendedName>
</protein>
<evidence type="ECO:0000313" key="2">
    <source>
        <dbReference type="EMBL" id="MBU8542963.1"/>
    </source>
</evidence>
<feature type="transmembrane region" description="Helical" evidence="1">
    <location>
        <begin position="75"/>
        <end position="94"/>
    </location>
</feature>
<dbReference type="RefSeq" id="WP_216873250.1">
    <property type="nucleotide sequence ID" value="NZ_JAERQM010000001.1"/>
</dbReference>